<proteinExistence type="predicted"/>
<dbReference type="SUPFAM" id="SSF52540">
    <property type="entry name" value="P-loop containing nucleoside triphosphate hydrolases"/>
    <property type="match status" value="1"/>
</dbReference>
<evidence type="ECO:0000256" key="1">
    <source>
        <dbReference type="ARBA" id="ARBA00022741"/>
    </source>
</evidence>
<dbReference type="InterPro" id="IPR003593">
    <property type="entry name" value="AAA+_ATPase"/>
</dbReference>
<dbReference type="GO" id="GO:0043565">
    <property type="term" value="F:sequence-specific DNA binding"/>
    <property type="evidence" value="ECO:0007669"/>
    <property type="project" value="InterPro"/>
</dbReference>
<dbReference type="InterPro" id="IPR009057">
    <property type="entry name" value="Homeodomain-like_sf"/>
</dbReference>
<dbReference type="PRINTS" id="PR01590">
    <property type="entry name" value="HTHFIS"/>
</dbReference>
<dbReference type="SMART" id="SM00382">
    <property type="entry name" value="AAA"/>
    <property type="match status" value="1"/>
</dbReference>
<dbReference type="InterPro" id="IPR002078">
    <property type="entry name" value="Sigma_54_int"/>
</dbReference>
<dbReference type="Pfam" id="PF00571">
    <property type="entry name" value="CBS"/>
    <property type="match status" value="2"/>
</dbReference>
<evidence type="ECO:0000259" key="7">
    <source>
        <dbReference type="PROSITE" id="PS50112"/>
    </source>
</evidence>
<evidence type="ECO:0000256" key="4">
    <source>
        <dbReference type="ARBA" id="ARBA00023163"/>
    </source>
</evidence>
<dbReference type="CDD" id="cd02205">
    <property type="entry name" value="CBS_pair_SF"/>
    <property type="match status" value="1"/>
</dbReference>
<evidence type="ECO:0000256" key="3">
    <source>
        <dbReference type="ARBA" id="ARBA00023015"/>
    </source>
</evidence>
<accession>A0A090IYU4</accession>
<dbReference type="SMART" id="SM00091">
    <property type="entry name" value="PAS"/>
    <property type="match status" value="1"/>
</dbReference>
<dbReference type="SUPFAM" id="SSF54631">
    <property type="entry name" value="CBS-domain pair"/>
    <property type="match status" value="1"/>
</dbReference>
<dbReference type="PANTHER" id="PTHR32071:SF57">
    <property type="entry name" value="C4-DICARBOXYLATE TRANSPORT TRANSCRIPTIONAL REGULATORY PROTEIN DCTD"/>
    <property type="match status" value="1"/>
</dbReference>
<dbReference type="PROSITE" id="PS51371">
    <property type="entry name" value="CBS"/>
    <property type="match status" value="1"/>
</dbReference>
<dbReference type="Pfam" id="PF25601">
    <property type="entry name" value="AAA_lid_14"/>
    <property type="match status" value="1"/>
</dbReference>
<dbReference type="EMBL" id="CCRF01000090">
    <property type="protein sequence ID" value="CEE02872.1"/>
    <property type="molecule type" value="Genomic_DNA"/>
</dbReference>
<evidence type="ECO:0000313" key="9">
    <source>
        <dbReference type="EMBL" id="CEE02872.1"/>
    </source>
</evidence>
<dbReference type="InterPro" id="IPR027417">
    <property type="entry name" value="P-loop_NTPase"/>
</dbReference>
<dbReference type="Gene3D" id="3.10.580.10">
    <property type="entry name" value="CBS-domain"/>
    <property type="match status" value="1"/>
</dbReference>
<dbReference type="Pfam" id="PF02954">
    <property type="entry name" value="HTH_8"/>
    <property type="match status" value="1"/>
</dbReference>
<evidence type="ECO:0000256" key="2">
    <source>
        <dbReference type="ARBA" id="ARBA00022840"/>
    </source>
</evidence>
<dbReference type="PANTHER" id="PTHR32071">
    <property type="entry name" value="TRANSCRIPTIONAL REGULATORY PROTEIN"/>
    <property type="match status" value="1"/>
</dbReference>
<dbReference type="SMART" id="SM00116">
    <property type="entry name" value="CBS"/>
    <property type="match status" value="2"/>
</dbReference>
<dbReference type="InterPro" id="IPR058031">
    <property type="entry name" value="AAA_lid_NorR"/>
</dbReference>
<dbReference type="PROSITE" id="PS50045">
    <property type="entry name" value="SIGMA54_INTERACT_4"/>
    <property type="match status" value="1"/>
</dbReference>
<evidence type="ECO:0000313" key="10">
    <source>
        <dbReference type="Proteomes" id="UP000040576"/>
    </source>
</evidence>
<dbReference type="Pfam" id="PF00158">
    <property type="entry name" value="Sigma54_activat"/>
    <property type="match status" value="1"/>
</dbReference>
<dbReference type="GO" id="GO:0006355">
    <property type="term" value="P:regulation of DNA-templated transcription"/>
    <property type="evidence" value="ECO:0007669"/>
    <property type="project" value="InterPro"/>
</dbReference>
<evidence type="ECO:0000256" key="5">
    <source>
        <dbReference type="PROSITE-ProRule" id="PRU00703"/>
    </source>
</evidence>
<organism evidence="9 10">
    <name type="scientific">Caldibacillus thermoamylovorans</name>
    <dbReference type="NCBI Taxonomy" id="35841"/>
    <lineage>
        <taxon>Bacteria</taxon>
        <taxon>Bacillati</taxon>
        <taxon>Bacillota</taxon>
        <taxon>Bacilli</taxon>
        <taxon>Bacillales</taxon>
        <taxon>Bacillaceae</taxon>
        <taxon>Caldibacillus</taxon>
    </lineage>
</organism>
<dbReference type="InterPro" id="IPR000014">
    <property type="entry name" value="PAS"/>
</dbReference>
<keyword evidence="10" id="KW-1185">Reference proteome</keyword>
<gene>
    <name evidence="9" type="ORF">BT1A1_3086</name>
</gene>
<sequence length="597" mass="68661">MDRDMLQENDSRFRVSYWMKREVFYIHKNMMVEEVAWLMHDKEIDVLPVVDEQRKPIGIVTLHSILKDVLFERKKDPVWCRMESQPVSVVHEDDSILEVYQINSPYFLVVNNDDTYIGFLTHAELLKALGSYLEEWRETRNTAEILNIILDSAYEGVAVVDENGIIKQFNDAYSRFTGIKKGDAIGRHVKEVIDNTNLHNTVKTGVPERGVIQYINGQPMVVNRIPIFKNDKIVGAIGMLIFEGVTELYRIYERFQEKSLHRKEEKPYLADHNQNEYSMSQIIGESQAIMQVKYLAEKIAKTEAGVLITGESGTGKEMFARSIHQLSSFSSGPFISVNCGAIPEQLFESELFGYEEGAFTGAKKGGKPGKLELAQDGTIFLDEIGELPLLMQSKLLRVIQEREYERVGGVKKYKLNARIIAATNRDLKKMVETGDFREDLYYRINIIELQIPPLRERTNDIPLLINYFLKKTCTKYGILMKNITPEAMHAFLHYEWFGNIRELANTIEKLVILTEGPTIDVVHLPKYMKDKELLSMGYAQINKSSIIDESKHYKMEREKEMISEMLIKTGGNKTKAAKLLGIHRTTLYQKLKKYGLS</sequence>
<reference evidence="9 10" key="1">
    <citation type="submission" date="2014-07" db="EMBL/GenBank/DDBJ databases">
        <authorList>
            <person name="Wibberg Daniel"/>
        </authorList>
    </citation>
    <scope>NUCLEOTIDE SEQUENCE [LARGE SCALE GENOMIC DNA]</scope>
</reference>
<keyword evidence="1" id="KW-0547">Nucleotide-binding</keyword>
<dbReference type="InterPro" id="IPR025662">
    <property type="entry name" value="Sigma_54_int_dom_ATP-bd_1"/>
</dbReference>
<dbReference type="Gene3D" id="1.10.8.60">
    <property type="match status" value="1"/>
</dbReference>
<dbReference type="Gene3D" id="3.40.50.300">
    <property type="entry name" value="P-loop containing nucleotide triphosphate hydrolases"/>
    <property type="match status" value="1"/>
</dbReference>
<dbReference type="Gene3D" id="1.10.10.60">
    <property type="entry name" value="Homeodomain-like"/>
    <property type="match status" value="1"/>
</dbReference>
<dbReference type="NCBIfam" id="TIGR00229">
    <property type="entry name" value="sensory_box"/>
    <property type="match status" value="1"/>
</dbReference>
<feature type="domain" description="CBS" evidence="8">
    <location>
        <begin position="19"/>
        <end position="75"/>
    </location>
</feature>
<dbReference type="SUPFAM" id="SSF46689">
    <property type="entry name" value="Homeodomain-like"/>
    <property type="match status" value="1"/>
</dbReference>
<evidence type="ECO:0000259" key="6">
    <source>
        <dbReference type="PROSITE" id="PS50045"/>
    </source>
</evidence>
<dbReference type="InterPro" id="IPR013767">
    <property type="entry name" value="PAS_fold"/>
</dbReference>
<keyword evidence="3" id="KW-0805">Transcription regulation</keyword>
<dbReference type="Gene3D" id="3.30.450.20">
    <property type="entry name" value="PAS domain"/>
    <property type="match status" value="1"/>
</dbReference>
<dbReference type="CDD" id="cd00009">
    <property type="entry name" value="AAA"/>
    <property type="match status" value="1"/>
</dbReference>
<dbReference type="FunFam" id="3.40.50.300:FF:000006">
    <property type="entry name" value="DNA-binding transcriptional regulator NtrC"/>
    <property type="match status" value="1"/>
</dbReference>
<evidence type="ECO:0000259" key="8">
    <source>
        <dbReference type="PROSITE" id="PS51371"/>
    </source>
</evidence>
<dbReference type="AlphaFoldDB" id="A0A090IYU4"/>
<keyword evidence="2" id="KW-0067">ATP-binding</keyword>
<keyword evidence="4" id="KW-0804">Transcription</keyword>
<dbReference type="PROSITE" id="PS50112">
    <property type="entry name" value="PAS"/>
    <property type="match status" value="1"/>
</dbReference>
<dbReference type="Pfam" id="PF00989">
    <property type="entry name" value="PAS"/>
    <property type="match status" value="1"/>
</dbReference>
<dbReference type="InterPro" id="IPR000644">
    <property type="entry name" value="CBS_dom"/>
</dbReference>
<dbReference type="CDD" id="cd00130">
    <property type="entry name" value="PAS"/>
    <property type="match status" value="1"/>
</dbReference>
<dbReference type="InterPro" id="IPR002197">
    <property type="entry name" value="HTH_Fis"/>
</dbReference>
<dbReference type="Proteomes" id="UP000040576">
    <property type="component" value="Unassembled WGS sequence"/>
</dbReference>
<dbReference type="InterPro" id="IPR035965">
    <property type="entry name" value="PAS-like_dom_sf"/>
</dbReference>
<feature type="domain" description="PAS" evidence="7">
    <location>
        <begin position="142"/>
        <end position="193"/>
    </location>
</feature>
<dbReference type="InterPro" id="IPR046342">
    <property type="entry name" value="CBS_dom_sf"/>
</dbReference>
<keyword evidence="5" id="KW-0129">CBS domain</keyword>
<dbReference type="RefSeq" id="WP_034772798.1">
    <property type="nucleotide sequence ID" value="NZ_CCRF01000090.1"/>
</dbReference>
<dbReference type="PROSITE" id="PS00675">
    <property type="entry name" value="SIGMA54_INTERACT_1"/>
    <property type="match status" value="1"/>
</dbReference>
<protein>
    <submittedName>
        <fullName evidence="9">Fis family PAS modulated sigma-54 specific transcriptional regulator</fullName>
    </submittedName>
</protein>
<dbReference type="GO" id="GO:0005524">
    <property type="term" value="F:ATP binding"/>
    <property type="evidence" value="ECO:0007669"/>
    <property type="project" value="UniProtKB-KW"/>
</dbReference>
<feature type="domain" description="Sigma-54 factor interaction" evidence="6">
    <location>
        <begin position="282"/>
        <end position="512"/>
    </location>
</feature>
<dbReference type="SUPFAM" id="SSF55785">
    <property type="entry name" value="PYP-like sensor domain (PAS domain)"/>
    <property type="match status" value="1"/>
</dbReference>
<name>A0A090IYU4_9BACI</name>